<name>A0A8B6ZJM4_ORYAF</name>
<evidence type="ECO:0000259" key="2">
    <source>
        <dbReference type="PROSITE" id="PS51747"/>
    </source>
</evidence>
<evidence type="ECO:0000256" key="1">
    <source>
        <dbReference type="ARBA" id="ARBA00001947"/>
    </source>
</evidence>
<dbReference type="Gene3D" id="3.40.140.10">
    <property type="entry name" value="Cytidine Deaminase, domain 2"/>
    <property type="match status" value="1"/>
</dbReference>
<dbReference type="CTD" id="403314"/>
<comment type="cofactor">
    <cofactor evidence="1">
        <name>Zn(2+)</name>
        <dbReference type="ChEBI" id="CHEBI:29105"/>
    </cofactor>
</comment>
<dbReference type="InterPro" id="IPR038953">
    <property type="entry name" value="APOBEC4"/>
</dbReference>
<dbReference type="AlphaFoldDB" id="A0A8B6ZJM4"/>
<evidence type="ECO:0000313" key="3">
    <source>
        <dbReference type="Proteomes" id="UP000694850"/>
    </source>
</evidence>
<keyword evidence="3" id="KW-1185">Reference proteome</keyword>
<proteinExistence type="predicted"/>
<evidence type="ECO:0000313" key="4">
    <source>
        <dbReference type="RefSeq" id="XP_007935864.1"/>
    </source>
</evidence>
<dbReference type="PROSITE" id="PS51747">
    <property type="entry name" value="CYT_DCMP_DEAMINASES_2"/>
    <property type="match status" value="1"/>
</dbReference>
<dbReference type="OrthoDB" id="9941981at2759"/>
<sequence length="367" mass="41805">MEPLYEEYLADCGTIVKPYYWLNFSLVCANCPYHIRTGEEARVPYTEFCQTFGFPYGPIHSQTKHLIFYELKSSSGNLVQKGHASSCTGNHIHPESMLFETKGYLDSALYNNNNIGHIILYSNNSPCNEANHCCISKMYNFLLMYPDVTLSIYFSQLYHTEADFPASSWNREALRSLASLWPQVTLSPISGGIWHSLLHNFVSGVSGSAIFQPILSGRALADRHNAYKINAIAGVKPYFTDVLPQTKENQNIKVQSALESYPFNNVFRKQSFQVSSGHLQPNLTPGPRIPVVFVLVPFRDLPPIHVDQNPHKPRNVVRHLNMPHMLFQESKDLRRPLIGRPVEMVDITERFASSKEANEKKKRKEKK</sequence>
<protein>
    <submittedName>
        <fullName evidence="4">C-&gt;U-editing enzyme APOBEC-4</fullName>
    </submittedName>
</protein>
<organism evidence="3 4">
    <name type="scientific">Orycteropus afer afer</name>
    <dbReference type="NCBI Taxonomy" id="1230840"/>
    <lineage>
        <taxon>Eukaryota</taxon>
        <taxon>Metazoa</taxon>
        <taxon>Chordata</taxon>
        <taxon>Craniata</taxon>
        <taxon>Vertebrata</taxon>
        <taxon>Euteleostomi</taxon>
        <taxon>Mammalia</taxon>
        <taxon>Eutheria</taxon>
        <taxon>Afrotheria</taxon>
        <taxon>Tubulidentata</taxon>
        <taxon>Orycteropodidae</taxon>
        <taxon>Orycteropus</taxon>
    </lineage>
</organism>
<dbReference type="PANTHER" id="PTHR35672">
    <property type="entry name" value="C-U-EDITING ENZYME APOBEC-4-RELATED"/>
    <property type="match status" value="1"/>
</dbReference>
<dbReference type="PANTHER" id="PTHR35672:SF1">
    <property type="entry name" value="C-U-EDITING ENZYME APOBEC-4-RELATED"/>
    <property type="match status" value="1"/>
</dbReference>
<dbReference type="Proteomes" id="UP000694850">
    <property type="component" value="Unplaced"/>
</dbReference>
<reference evidence="4" key="1">
    <citation type="submission" date="2025-08" db="UniProtKB">
        <authorList>
            <consortium name="RefSeq"/>
        </authorList>
    </citation>
    <scope>IDENTIFICATION</scope>
</reference>
<gene>
    <name evidence="4" type="primary">APOBEC4</name>
</gene>
<dbReference type="GeneID" id="103194288"/>
<dbReference type="Pfam" id="PF18778">
    <property type="entry name" value="NAD1"/>
    <property type="match status" value="1"/>
</dbReference>
<dbReference type="InterPro" id="IPR002125">
    <property type="entry name" value="CMP_dCMP_dom"/>
</dbReference>
<dbReference type="RefSeq" id="XP_007935864.1">
    <property type="nucleotide sequence ID" value="XM_007937673.1"/>
</dbReference>
<feature type="domain" description="CMP/dCMP-type deaminase" evidence="2">
    <location>
        <begin position="61"/>
        <end position="177"/>
    </location>
</feature>
<accession>A0A8B6ZJM4</accession>